<accession>A0A0E1W0J6</accession>
<name>A0A0E1W0J6_BURPE</name>
<gene>
    <name evidence="2" type="ORF">BURPS1710A_2952</name>
</gene>
<dbReference type="HOGENOM" id="CLU_3059391_0_0_4"/>
<reference evidence="2 3" key="2">
    <citation type="submission" date="2009-05" db="EMBL/GenBank/DDBJ databases">
        <authorList>
            <person name="Harkins D.M."/>
            <person name="DeShazer D."/>
            <person name="Woods D.E."/>
            <person name="Brinkac L.M."/>
            <person name="Brown K.A."/>
            <person name="Hung G.C."/>
            <person name="Tuanyok A."/>
            <person name="Zhang B."/>
            <person name="Nierman W.C."/>
        </authorList>
    </citation>
    <scope>NUCLEOTIDE SEQUENCE [LARGE SCALE GENOMIC DNA]</scope>
    <source>
        <strain evidence="2 3">1710a</strain>
    </source>
</reference>
<feature type="compositionally biased region" description="Polar residues" evidence="1">
    <location>
        <begin position="15"/>
        <end position="25"/>
    </location>
</feature>
<evidence type="ECO:0000256" key="1">
    <source>
        <dbReference type="SAM" id="MobiDB-lite"/>
    </source>
</evidence>
<evidence type="ECO:0000313" key="3">
    <source>
        <dbReference type="Proteomes" id="UP000001812"/>
    </source>
</evidence>
<feature type="region of interest" description="Disordered" evidence="1">
    <location>
        <begin position="1"/>
        <end position="34"/>
    </location>
</feature>
<evidence type="ECO:0000313" key="2">
    <source>
        <dbReference type="EMBL" id="EET06740.1"/>
    </source>
</evidence>
<proteinExistence type="predicted"/>
<sequence length="53" mass="5863">MRARSHVTAEHDPTSPESASASSNPKVRRGVRESVARRCSIGRPLFCEISRLI</sequence>
<protein>
    <submittedName>
        <fullName evidence="2">Uncharacterized protein</fullName>
    </submittedName>
</protein>
<organism evidence="2 3">
    <name type="scientific">Burkholderia pseudomallei 1710a</name>
    <dbReference type="NCBI Taxonomy" id="320371"/>
    <lineage>
        <taxon>Bacteria</taxon>
        <taxon>Pseudomonadati</taxon>
        <taxon>Pseudomonadota</taxon>
        <taxon>Betaproteobacteria</taxon>
        <taxon>Burkholderiales</taxon>
        <taxon>Burkholderiaceae</taxon>
        <taxon>Burkholderia</taxon>
        <taxon>pseudomallei group</taxon>
    </lineage>
</organism>
<dbReference type="AlphaFoldDB" id="A0A0E1W0J6"/>
<dbReference type="Proteomes" id="UP000001812">
    <property type="component" value="Chromosome I"/>
</dbReference>
<dbReference type="EMBL" id="CM000832">
    <property type="protein sequence ID" value="EET06740.1"/>
    <property type="molecule type" value="Genomic_DNA"/>
</dbReference>
<reference evidence="3" key="1">
    <citation type="submission" date="2007-08" db="EMBL/GenBank/DDBJ databases">
        <title>Annotation of Burkholderia pseudomallei 1710a.</title>
        <authorList>
            <person name="Harkins D.M."/>
            <person name="DeShazer D."/>
            <person name="Woods D.E."/>
            <person name="Brinkac L.M."/>
            <person name="Brown K.A."/>
            <person name="Hung G.C."/>
            <person name="Tuanyok A."/>
            <person name="Zhang B."/>
            <person name="Nierman W.C."/>
        </authorList>
    </citation>
    <scope>NUCLEOTIDE SEQUENCE [LARGE SCALE GENOMIC DNA]</scope>
    <source>
        <strain evidence="3">1710a</strain>
    </source>
</reference>